<dbReference type="Gene3D" id="3.10.490.10">
    <property type="entry name" value="Gamma-glutamyl cyclotransferase-like"/>
    <property type="match status" value="1"/>
</dbReference>
<proteinExistence type="predicted"/>
<name>A0A382UC25_9ZZZZ</name>
<protein>
    <recommendedName>
        <fullName evidence="1">Allophanate hydrolase C-terminal domain-containing protein</fullName>
    </recommendedName>
</protein>
<evidence type="ECO:0000313" key="2">
    <source>
        <dbReference type="EMBL" id="SVD31577.1"/>
    </source>
</evidence>
<reference evidence="2" key="1">
    <citation type="submission" date="2018-05" db="EMBL/GenBank/DDBJ databases">
        <authorList>
            <person name="Lanie J.A."/>
            <person name="Ng W.-L."/>
            <person name="Kazmierczak K.M."/>
            <person name="Andrzejewski T.M."/>
            <person name="Davidsen T.M."/>
            <person name="Wayne K.J."/>
            <person name="Tettelin H."/>
            <person name="Glass J.I."/>
            <person name="Rusch D."/>
            <person name="Podicherti R."/>
            <person name="Tsui H.-C.T."/>
            <person name="Winkler M.E."/>
        </authorList>
    </citation>
    <scope>NUCLEOTIDE SEQUENCE</scope>
</reference>
<sequence>ANFLGEFHTLPIYRLYSIDDVHPGMFEVEEGGVSVVGEVYSMSKEIWQRVESGEPPGLYFGNVKLNNGSIVNGVLFPRDIAEANHKDISNFGDWRAYIASLKK</sequence>
<gene>
    <name evidence="2" type="ORF">METZ01_LOCUS384431</name>
</gene>
<feature type="domain" description="Allophanate hydrolase C-terminal" evidence="1">
    <location>
        <begin position="1"/>
        <end position="99"/>
    </location>
</feature>
<dbReference type="AlphaFoldDB" id="A0A382UC25"/>
<organism evidence="2">
    <name type="scientific">marine metagenome</name>
    <dbReference type="NCBI Taxonomy" id="408172"/>
    <lineage>
        <taxon>unclassified sequences</taxon>
        <taxon>metagenomes</taxon>
        <taxon>ecological metagenomes</taxon>
    </lineage>
</organism>
<dbReference type="EMBL" id="UINC01142941">
    <property type="protein sequence ID" value="SVD31577.1"/>
    <property type="molecule type" value="Genomic_DNA"/>
</dbReference>
<accession>A0A382UC25</accession>
<dbReference type="Pfam" id="PF21986">
    <property type="entry name" value="AH_C"/>
    <property type="match status" value="1"/>
</dbReference>
<dbReference type="InterPro" id="IPR053844">
    <property type="entry name" value="AH_C"/>
</dbReference>
<feature type="non-terminal residue" evidence="2">
    <location>
        <position position="1"/>
    </location>
</feature>
<evidence type="ECO:0000259" key="1">
    <source>
        <dbReference type="Pfam" id="PF21986"/>
    </source>
</evidence>